<proteinExistence type="predicted"/>
<feature type="non-terminal residue" evidence="1">
    <location>
        <position position="35"/>
    </location>
</feature>
<organism evidence="1">
    <name type="scientific">marine sediment metagenome</name>
    <dbReference type="NCBI Taxonomy" id="412755"/>
    <lineage>
        <taxon>unclassified sequences</taxon>
        <taxon>metagenomes</taxon>
        <taxon>ecological metagenomes</taxon>
    </lineage>
</organism>
<gene>
    <name evidence="1" type="ORF">S01H1_04296</name>
</gene>
<dbReference type="AlphaFoldDB" id="X0SRF3"/>
<protein>
    <submittedName>
        <fullName evidence="1">Uncharacterized protein</fullName>
    </submittedName>
</protein>
<comment type="caution">
    <text evidence="1">The sequence shown here is derived from an EMBL/GenBank/DDBJ whole genome shotgun (WGS) entry which is preliminary data.</text>
</comment>
<sequence>MSHNCYYVNSPLGTCAAEPVKGGMGTLKKGWGHFH</sequence>
<evidence type="ECO:0000313" key="1">
    <source>
        <dbReference type="EMBL" id="GAF83688.1"/>
    </source>
</evidence>
<dbReference type="EMBL" id="BARS01002276">
    <property type="protein sequence ID" value="GAF83688.1"/>
    <property type="molecule type" value="Genomic_DNA"/>
</dbReference>
<reference evidence="1" key="1">
    <citation type="journal article" date="2014" name="Front. Microbiol.">
        <title>High frequency of phylogenetically diverse reductive dehalogenase-homologous genes in deep subseafloor sedimentary metagenomes.</title>
        <authorList>
            <person name="Kawai M."/>
            <person name="Futagami T."/>
            <person name="Toyoda A."/>
            <person name="Takaki Y."/>
            <person name="Nishi S."/>
            <person name="Hori S."/>
            <person name="Arai W."/>
            <person name="Tsubouchi T."/>
            <person name="Morono Y."/>
            <person name="Uchiyama I."/>
            <person name="Ito T."/>
            <person name="Fujiyama A."/>
            <person name="Inagaki F."/>
            <person name="Takami H."/>
        </authorList>
    </citation>
    <scope>NUCLEOTIDE SEQUENCE</scope>
    <source>
        <strain evidence="1">Expedition CK06-06</strain>
    </source>
</reference>
<accession>X0SRF3</accession>
<name>X0SRF3_9ZZZZ</name>